<name>A0ABN0XM29_9ALTE</name>
<dbReference type="Gene3D" id="2.40.10.10">
    <property type="entry name" value="Trypsin-like serine proteases"/>
    <property type="match status" value="1"/>
</dbReference>
<organism evidence="2 3">
    <name type="scientific">Bowmanella denitrificans</name>
    <dbReference type="NCBI Taxonomy" id="366582"/>
    <lineage>
        <taxon>Bacteria</taxon>
        <taxon>Pseudomonadati</taxon>
        <taxon>Pseudomonadota</taxon>
        <taxon>Gammaproteobacteria</taxon>
        <taxon>Alteromonadales</taxon>
        <taxon>Alteromonadaceae</taxon>
        <taxon>Bowmanella</taxon>
    </lineage>
</organism>
<feature type="chain" id="PRO_5046058082" description="Serine protease" evidence="1">
    <location>
        <begin position="22"/>
        <end position="346"/>
    </location>
</feature>
<gene>
    <name evidence="2" type="ORF">GCM10009092_34950</name>
</gene>
<dbReference type="EMBL" id="BAAAEI010000021">
    <property type="protein sequence ID" value="GAA0367638.1"/>
    <property type="molecule type" value="Genomic_DNA"/>
</dbReference>
<evidence type="ECO:0000256" key="1">
    <source>
        <dbReference type="SAM" id="SignalP"/>
    </source>
</evidence>
<evidence type="ECO:0000313" key="3">
    <source>
        <dbReference type="Proteomes" id="UP001501757"/>
    </source>
</evidence>
<accession>A0ABN0XM29</accession>
<feature type="signal peptide" evidence="1">
    <location>
        <begin position="1"/>
        <end position="21"/>
    </location>
</feature>
<dbReference type="PROSITE" id="PS51257">
    <property type="entry name" value="PROKAR_LIPOPROTEIN"/>
    <property type="match status" value="1"/>
</dbReference>
<sequence>MLLRALSLTALLFLSACNSSSGPSPGHPPPTDDGLKALTLSQADSYSESVEKILEADDSNLAKLLERVRGRVGTFRSGSISIIGTNSETGLGFYASANHVFGLSSWLDFAEGHIEDFYGQGIYATSHIVAHSGEINLWDMNTANFPLYHADISADAQNTTIVPAEDFYLGLVDSQTIPVSNLAQYPEDINTQTPVSLYDPDQVLSTNTTWTQAQSGIKVLALGYPQDTVSYPYGRASVGSILTDQAAEQAILALKAQGDEEGNIPYNAQVEFIANFPAQAGMSGGSVFDEKGRLLGVMVRSTATQDASYTRVVRISYIRERFQHYYQTLSADQKAHLQQFVDSSFL</sequence>
<dbReference type="Proteomes" id="UP001501757">
    <property type="component" value="Unassembled WGS sequence"/>
</dbReference>
<proteinExistence type="predicted"/>
<protein>
    <recommendedName>
        <fullName evidence="4">Serine protease</fullName>
    </recommendedName>
</protein>
<dbReference type="SUPFAM" id="SSF50494">
    <property type="entry name" value="Trypsin-like serine proteases"/>
    <property type="match status" value="1"/>
</dbReference>
<dbReference type="RefSeq" id="WP_343846639.1">
    <property type="nucleotide sequence ID" value="NZ_BAAAEI010000021.1"/>
</dbReference>
<evidence type="ECO:0000313" key="2">
    <source>
        <dbReference type="EMBL" id="GAA0367638.1"/>
    </source>
</evidence>
<keyword evidence="3" id="KW-1185">Reference proteome</keyword>
<evidence type="ECO:0008006" key="4">
    <source>
        <dbReference type="Google" id="ProtNLM"/>
    </source>
</evidence>
<comment type="caution">
    <text evidence="2">The sequence shown here is derived from an EMBL/GenBank/DDBJ whole genome shotgun (WGS) entry which is preliminary data.</text>
</comment>
<reference evidence="2 3" key="1">
    <citation type="journal article" date="2019" name="Int. J. Syst. Evol. Microbiol.">
        <title>The Global Catalogue of Microorganisms (GCM) 10K type strain sequencing project: providing services to taxonomists for standard genome sequencing and annotation.</title>
        <authorList>
            <consortium name="The Broad Institute Genomics Platform"/>
            <consortium name="The Broad Institute Genome Sequencing Center for Infectious Disease"/>
            <person name="Wu L."/>
            <person name="Ma J."/>
        </authorList>
    </citation>
    <scope>NUCLEOTIDE SEQUENCE [LARGE SCALE GENOMIC DNA]</scope>
    <source>
        <strain evidence="2 3">JCM 13378</strain>
    </source>
</reference>
<dbReference type="InterPro" id="IPR043504">
    <property type="entry name" value="Peptidase_S1_PA_chymotrypsin"/>
</dbReference>
<dbReference type="InterPro" id="IPR009003">
    <property type="entry name" value="Peptidase_S1_PA"/>
</dbReference>
<keyword evidence="1" id="KW-0732">Signal</keyword>